<evidence type="ECO:0000313" key="6">
    <source>
        <dbReference type="Proteomes" id="UP000242287"/>
    </source>
</evidence>
<feature type="compositionally biased region" description="Basic and acidic residues" evidence="3">
    <location>
        <begin position="21"/>
        <end position="36"/>
    </location>
</feature>
<feature type="compositionally biased region" description="Basic and acidic residues" evidence="3">
    <location>
        <begin position="51"/>
        <end position="69"/>
    </location>
</feature>
<dbReference type="GO" id="GO:0005634">
    <property type="term" value="C:nucleus"/>
    <property type="evidence" value="ECO:0007669"/>
    <property type="project" value="UniProtKB-SubCell"/>
</dbReference>
<feature type="domain" description="RED-like N-terminal" evidence="4">
    <location>
        <begin position="19"/>
        <end position="120"/>
    </location>
</feature>
<dbReference type="STRING" id="703135.A0A2A9NU19"/>
<dbReference type="AlphaFoldDB" id="A0A2A9NU19"/>
<protein>
    <recommendedName>
        <fullName evidence="4">RED-like N-terminal domain-containing protein</fullName>
    </recommendedName>
</protein>
<evidence type="ECO:0000256" key="1">
    <source>
        <dbReference type="ARBA" id="ARBA00004123"/>
    </source>
</evidence>
<feature type="compositionally biased region" description="Basic and acidic residues" evidence="3">
    <location>
        <begin position="220"/>
        <end position="235"/>
    </location>
</feature>
<feature type="compositionally biased region" description="Polar residues" evidence="3">
    <location>
        <begin position="286"/>
        <end position="303"/>
    </location>
</feature>
<dbReference type="OrthoDB" id="3366823at2759"/>
<keyword evidence="2" id="KW-0539">Nucleus</keyword>
<feature type="compositionally biased region" description="Basic residues" evidence="3">
    <location>
        <begin position="384"/>
        <end position="397"/>
    </location>
</feature>
<dbReference type="EMBL" id="KZ301984">
    <property type="protein sequence ID" value="PFH51801.1"/>
    <property type="molecule type" value="Genomic_DNA"/>
</dbReference>
<feature type="compositionally biased region" description="Polar residues" evidence="3">
    <location>
        <begin position="1"/>
        <end position="11"/>
    </location>
</feature>
<dbReference type="InterPro" id="IPR012916">
    <property type="entry name" value="RED_N"/>
</dbReference>
<dbReference type="Pfam" id="PF07808">
    <property type="entry name" value="RED_N"/>
    <property type="match status" value="1"/>
</dbReference>
<feature type="region of interest" description="Disordered" evidence="3">
    <location>
        <begin position="112"/>
        <end position="355"/>
    </location>
</feature>
<evidence type="ECO:0000256" key="2">
    <source>
        <dbReference type="ARBA" id="ARBA00023242"/>
    </source>
</evidence>
<feature type="non-terminal residue" evidence="5">
    <location>
        <position position="1"/>
    </location>
</feature>
<dbReference type="InterPro" id="IPR039896">
    <property type="entry name" value="Red-like"/>
</dbReference>
<reference evidence="5 6" key="1">
    <citation type="submission" date="2014-02" db="EMBL/GenBank/DDBJ databases">
        <title>Transposable element dynamics among asymbiotic and ectomycorrhizal Amanita fungi.</title>
        <authorList>
            <consortium name="DOE Joint Genome Institute"/>
            <person name="Hess J."/>
            <person name="Skrede I."/>
            <person name="Wolfe B."/>
            <person name="LaButti K."/>
            <person name="Ohm R.A."/>
            <person name="Grigoriev I.V."/>
            <person name="Pringle A."/>
        </authorList>
    </citation>
    <scope>NUCLEOTIDE SEQUENCE [LARGE SCALE GENOMIC DNA]</scope>
    <source>
        <strain evidence="5 6">SKay4041</strain>
    </source>
</reference>
<evidence type="ECO:0000259" key="4">
    <source>
        <dbReference type="Pfam" id="PF07808"/>
    </source>
</evidence>
<feature type="region of interest" description="Disordered" evidence="3">
    <location>
        <begin position="375"/>
        <end position="397"/>
    </location>
</feature>
<sequence length="397" mass="44307">SRSNKTISASQPAFKPRRVKKSSETNYRDRAAERRTGGGNDYAEVEAVLEQFEKRHATDENKEEVENKRKYLGGDSDHSILVKGLDMVLLEANKAKAGLNTEDDEDLEKVFLDGSLSPQPEPTTAPKKRTREEIIRELKKKRGQTQNENGDMINPSAEPGVQSLEEAKKAGKFKPIGFKPISEQKQPVMKKKAQGEVKEGQRKKKKRKIEGETAENDSDLLSKKESVHPKSETPVRNDGPPPASTSNLPPSEPEPILEDFDIFADVGEYQGLDLGDEDENDGQNDVASNQITDETHEGTSTAVPQRWIPMDEDDLLMPSMDPVEIPPKPRPTSPCSGRRMSVSPERQEEEEGKPMRLQALSSSALPSIKDFLAMDEAAQAEEKRRKRKEKKKAKGDK</sequence>
<evidence type="ECO:0000256" key="3">
    <source>
        <dbReference type="SAM" id="MobiDB-lite"/>
    </source>
</evidence>
<comment type="subcellular location">
    <subcellularLocation>
        <location evidence="1">Nucleus</location>
    </subcellularLocation>
</comment>
<gene>
    <name evidence="5" type="ORF">AMATHDRAFT_141736</name>
</gene>
<dbReference type="PANTHER" id="PTHR12765">
    <property type="entry name" value="RED PROTEIN IK FACTOR CYTOKINE IK"/>
    <property type="match status" value="1"/>
</dbReference>
<dbReference type="Proteomes" id="UP000242287">
    <property type="component" value="Unassembled WGS sequence"/>
</dbReference>
<keyword evidence="6" id="KW-1185">Reference proteome</keyword>
<proteinExistence type="predicted"/>
<evidence type="ECO:0000313" key="5">
    <source>
        <dbReference type="EMBL" id="PFH51801.1"/>
    </source>
</evidence>
<accession>A0A2A9NU19</accession>
<name>A0A2A9NU19_9AGAR</name>
<feature type="region of interest" description="Disordered" evidence="3">
    <location>
        <begin position="1"/>
        <end position="77"/>
    </location>
</feature>
<organism evidence="5 6">
    <name type="scientific">Amanita thiersii Skay4041</name>
    <dbReference type="NCBI Taxonomy" id="703135"/>
    <lineage>
        <taxon>Eukaryota</taxon>
        <taxon>Fungi</taxon>
        <taxon>Dikarya</taxon>
        <taxon>Basidiomycota</taxon>
        <taxon>Agaricomycotina</taxon>
        <taxon>Agaricomycetes</taxon>
        <taxon>Agaricomycetidae</taxon>
        <taxon>Agaricales</taxon>
        <taxon>Pluteineae</taxon>
        <taxon>Amanitaceae</taxon>
        <taxon>Amanita</taxon>
    </lineage>
</organism>